<organism evidence="1 2">
    <name type="scientific">Fuerstiella marisgermanici</name>
    <dbReference type="NCBI Taxonomy" id="1891926"/>
    <lineage>
        <taxon>Bacteria</taxon>
        <taxon>Pseudomonadati</taxon>
        <taxon>Planctomycetota</taxon>
        <taxon>Planctomycetia</taxon>
        <taxon>Planctomycetales</taxon>
        <taxon>Planctomycetaceae</taxon>
        <taxon>Fuerstiella</taxon>
    </lineage>
</organism>
<name>A0A1P8WFB5_9PLAN</name>
<dbReference type="KEGG" id="fmr:Fuma_02343"/>
<gene>
    <name evidence="1" type="ORF">Fuma_02343</name>
</gene>
<reference evidence="1 2" key="1">
    <citation type="journal article" date="2016" name="Front. Microbiol.">
        <title>Fuerstia marisgermanicae gen. nov., sp. nov., an Unusual Member of the Phylum Planctomycetes from the German Wadden Sea.</title>
        <authorList>
            <person name="Kohn T."/>
            <person name="Heuer A."/>
            <person name="Jogler M."/>
            <person name="Vollmers J."/>
            <person name="Boedeker C."/>
            <person name="Bunk B."/>
            <person name="Rast P."/>
            <person name="Borchert D."/>
            <person name="Glockner I."/>
            <person name="Freese H.M."/>
            <person name="Klenk H.P."/>
            <person name="Overmann J."/>
            <person name="Kaster A.K."/>
            <person name="Rohde M."/>
            <person name="Wiegand S."/>
            <person name="Jogler C."/>
        </authorList>
    </citation>
    <scope>NUCLEOTIDE SEQUENCE [LARGE SCALE GENOMIC DNA]</scope>
    <source>
        <strain evidence="1 2">NH11</strain>
    </source>
</reference>
<dbReference type="Proteomes" id="UP000187735">
    <property type="component" value="Chromosome"/>
</dbReference>
<sequence>MNQKTLFEKLSGHWAGTCRTWFEPDKLADESSVSGTILPVLGGRFHRHAYEGTIQGKARSGEELLGFNAVTKSYQSSWGDDFHMNCAIMFSQGDASERGFDIRGEYDVGENQPPWGWRTVYQLIDGNHLTITAYNVSPEGIEAKAVETVYVRVPQE</sequence>
<accession>A0A1P8WFB5</accession>
<dbReference type="STRING" id="1891926.Fuma_02343"/>
<dbReference type="RefSeq" id="WP_077024315.1">
    <property type="nucleotide sequence ID" value="NZ_CP017641.1"/>
</dbReference>
<evidence type="ECO:0000313" key="1">
    <source>
        <dbReference type="EMBL" id="APZ92731.1"/>
    </source>
</evidence>
<dbReference type="Pfam" id="PF07617">
    <property type="entry name" value="DUF1579"/>
    <property type="match status" value="1"/>
</dbReference>
<dbReference type="InterPro" id="IPR011473">
    <property type="entry name" value="DUF1579"/>
</dbReference>
<protein>
    <recommendedName>
        <fullName evidence="3">DUF1579 domain-containing protein</fullName>
    </recommendedName>
</protein>
<dbReference type="OrthoDB" id="277821at2"/>
<evidence type="ECO:0000313" key="2">
    <source>
        <dbReference type="Proteomes" id="UP000187735"/>
    </source>
</evidence>
<keyword evidence="2" id="KW-1185">Reference proteome</keyword>
<dbReference type="EMBL" id="CP017641">
    <property type="protein sequence ID" value="APZ92731.1"/>
    <property type="molecule type" value="Genomic_DNA"/>
</dbReference>
<proteinExistence type="predicted"/>
<dbReference type="AlphaFoldDB" id="A0A1P8WFB5"/>
<evidence type="ECO:0008006" key="3">
    <source>
        <dbReference type="Google" id="ProtNLM"/>
    </source>
</evidence>